<gene>
    <name evidence="2" type="ORF">GCM10007147_33870</name>
</gene>
<reference evidence="2 3" key="1">
    <citation type="journal article" date="2014" name="Int. J. Syst. Evol. Microbiol.">
        <title>Complete genome sequence of Corynebacterium casei LMG S-19264T (=DSM 44701T), isolated from a smear-ripened cheese.</title>
        <authorList>
            <consortium name="US DOE Joint Genome Institute (JGI-PGF)"/>
            <person name="Walter F."/>
            <person name="Albersmeier A."/>
            <person name="Kalinowski J."/>
            <person name="Ruckert C."/>
        </authorList>
    </citation>
    <scope>NUCLEOTIDE SEQUENCE [LARGE SCALE GENOMIC DNA]</scope>
    <source>
        <strain evidence="2 3">KCTC 19473</strain>
    </source>
</reference>
<sequence length="381" mass="41471">MNETKRYSGIPAHLSLACLLVLTGCGSDDTPTAQDAPNEESPEEAAEIPPEDLSGLLIFNWSNDDTFVTFHDVEDGSLNIRLSLHELNEADEESHQTDWSQFVFSPGFRNAVIETDQGLILGSLDGETHSYVPGPTIAPEEEASFSGGEITYSAPQFSPDGTQIWFEERSEHGEDDSRILAVDVDDPGAEPAHVGDVPRVTQAPDTVEEVQVHGHGLEIGLPDTVYTISEGLEPEVLELVESGPPGQDSDPGDSLEFLMSEDGTNIVPSNFVRGPEETFIGPLESAPQEDTHTQLSLFSLDEEGSVIDDDVLLETEGNPINRYWYDPRGDRLLLQTSDAYYLHTIGDDGEPERAFEALDFGEDGDVAGESDSLGIFPPHED</sequence>
<evidence type="ECO:0000256" key="1">
    <source>
        <dbReference type="SAM" id="MobiDB-lite"/>
    </source>
</evidence>
<evidence type="ECO:0008006" key="4">
    <source>
        <dbReference type="Google" id="ProtNLM"/>
    </source>
</evidence>
<name>A0A918XH01_9ACTN</name>
<organism evidence="2 3">
    <name type="scientific">Nocardiopsis kunsanensis</name>
    <dbReference type="NCBI Taxonomy" id="141693"/>
    <lineage>
        <taxon>Bacteria</taxon>
        <taxon>Bacillati</taxon>
        <taxon>Actinomycetota</taxon>
        <taxon>Actinomycetes</taxon>
        <taxon>Streptosporangiales</taxon>
        <taxon>Nocardiopsidaceae</taxon>
        <taxon>Nocardiopsis</taxon>
    </lineage>
</organism>
<protein>
    <recommendedName>
        <fullName evidence="4">WD40 repeat domain-containing protein</fullName>
    </recommendedName>
</protein>
<dbReference type="SUPFAM" id="SSF82171">
    <property type="entry name" value="DPP6 N-terminal domain-like"/>
    <property type="match status" value="1"/>
</dbReference>
<dbReference type="AlphaFoldDB" id="A0A918XH01"/>
<comment type="caution">
    <text evidence="2">The sequence shown here is derived from an EMBL/GenBank/DDBJ whole genome shotgun (WGS) entry which is preliminary data.</text>
</comment>
<feature type="region of interest" description="Disordered" evidence="1">
    <location>
        <begin position="29"/>
        <end position="48"/>
    </location>
</feature>
<evidence type="ECO:0000313" key="3">
    <source>
        <dbReference type="Proteomes" id="UP000654947"/>
    </source>
</evidence>
<dbReference type="EMBL" id="BMXL01000020">
    <property type="protein sequence ID" value="GHD31215.1"/>
    <property type="molecule type" value="Genomic_DNA"/>
</dbReference>
<dbReference type="Proteomes" id="UP000654947">
    <property type="component" value="Unassembled WGS sequence"/>
</dbReference>
<dbReference type="RefSeq" id="WP_193518301.1">
    <property type="nucleotide sequence ID" value="NZ_BMXL01000020.1"/>
</dbReference>
<keyword evidence="3" id="KW-1185">Reference proteome</keyword>
<proteinExistence type="predicted"/>
<dbReference type="PROSITE" id="PS51257">
    <property type="entry name" value="PROKAR_LIPOPROTEIN"/>
    <property type="match status" value="1"/>
</dbReference>
<feature type="compositionally biased region" description="Acidic residues" evidence="1">
    <location>
        <begin position="37"/>
        <end position="48"/>
    </location>
</feature>
<accession>A0A918XH01</accession>
<evidence type="ECO:0000313" key="2">
    <source>
        <dbReference type="EMBL" id="GHD31215.1"/>
    </source>
</evidence>